<proteinExistence type="predicted"/>
<dbReference type="Proteomes" id="UP001152531">
    <property type="component" value="Unassembled WGS sequence"/>
</dbReference>
<evidence type="ECO:0000313" key="1">
    <source>
        <dbReference type="EMBL" id="CAH6718183.1"/>
    </source>
</evidence>
<accession>A0ACA9XZW0</accession>
<keyword evidence="2" id="KW-1185">Reference proteome</keyword>
<comment type="caution">
    <text evidence="1">The sequence shown here is derived from an EMBL/GenBank/DDBJ whole genome shotgun (WGS) entry which is preliminary data.</text>
</comment>
<protein>
    <submittedName>
        <fullName evidence="1">Uncharacterized protein</fullName>
    </submittedName>
</protein>
<dbReference type="EMBL" id="CALSDN010000001">
    <property type="protein sequence ID" value="CAH6718183.1"/>
    <property type="molecule type" value="Genomic_DNA"/>
</dbReference>
<gene>
    <name evidence="1" type="ORF">CLIB1444_01S00980</name>
</gene>
<reference evidence="1" key="1">
    <citation type="submission" date="2022-06" db="EMBL/GenBank/DDBJ databases">
        <authorList>
            <person name="Legras J.-L."/>
            <person name="Devillers H."/>
            <person name="Grondin C."/>
        </authorList>
    </citation>
    <scope>NUCLEOTIDE SEQUENCE</scope>
    <source>
        <strain evidence="1">CLIB 1444</strain>
    </source>
</reference>
<sequence length="950" mass="109117">MTEGKSDNQDQLLQDASTLLMFANVAAKQQQEKKSPSPVGDNISSPNFQPTNNISSSTNLKSPPLVNSGPPSIHQQHAVPPNLSNPSQSPNPIMLQPPRPQFPLTNTYPRPILPTTALPQGGQQFQQGLQPALQPGVVGIGYQYIQPDMQHNVPHMQIQPGVQPVQNLYYPPVQYPRYGPNEHESRSNRSSISETYPKPNLTHRRTSSTGTGISQSPKQPMSPGAFERGIDNETGRRNDNNAKFAAAALAQAADNPLPLLKKEEATIIKTEDDKIDKKDDKKDKKKRKKEPVVEKEKSVKRQTIDVSFKAPNLDDYKVDPDAGIIGCICGIEDDDGLTVQCDVCFRWQHCKCMGFDTDDDVPEEYKCYFCDKDKWGVFDAEICKTNTLLRLEVEEEKEEKKKQQKKRRVDDNQQDKKRKQLIDDFDKTPTDYSQFKPNKENELLEEGMSAENYQSTYYKLRANDYRNHFMQSKFHQIGKEFYEYYETLNDKTQVDVQVMSLKEFKKIKSLPIILPNHNLVTEKDPKPEISIQVKPYSDIQKQKFNGISKSALFIQTLGDNEITVPKGTVVIEYFGVLDLFSYYRDNKLNQYNVWGTTKPKVLKTKLSLKEPLELILDSRFVGNESRFIRKSCSVAANTEIKKYYIPETQSFRFLVVTSKDIVLNEDDKDEELRLLWEWDEAHPILKFDDENFKFDQLNEKEKAIVVNSIDNLLYFTECGCTTTTNTPQNLKTCNIFKIKKAITYLLRSTRKISGITNVNLFKPKEIVPREPKRFEPWTEIMENREKQLSEKLFAKDVVENEELPDNIELKIVSLRKNMLNQKLDVINSSTEQEEVEDDMEDSEGPETVKDEFDSAIPITNELKEKIQKSIESEIKVTPEIKKSISEIKLKLSETNEEVKNLDSLEKSLNFEIKPKEIINKKIEITKSEDKPIVKKKLSFADYKKKSLSKD</sequence>
<evidence type="ECO:0000313" key="2">
    <source>
        <dbReference type="Proteomes" id="UP001152531"/>
    </source>
</evidence>
<name>A0ACA9XZW0_9ASCO</name>
<organism evidence="1 2">
    <name type="scientific">[Candida] jaroonii</name>
    <dbReference type="NCBI Taxonomy" id="467808"/>
    <lineage>
        <taxon>Eukaryota</taxon>
        <taxon>Fungi</taxon>
        <taxon>Dikarya</taxon>
        <taxon>Ascomycota</taxon>
        <taxon>Saccharomycotina</taxon>
        <taxon>Pichiomycetes</taxon>
        <taxon>Debaryomycetaceae</taxon>
        <taxon>Yamadazyma</taxon>
    </lineage>
</organism>